<evidence type="ECO:0000313" key="5">
    <source>
        <dbReference type="Proteomes" id="UP000216533"/>
    </source>
</evidence>
<keyword evidence="2" id="KW-0812">Transmembrane</keyword>
<feature type="compositionally biased region" description="Low complexity" evidence="1">
    <location>
        <begin position="333"/>
        <end position="366"/>
    </location>
</feature>
<dbReference type="RefSeq" id="WP_094451364.1">
    <property type="nucleotide sequence ID" value="NZ_NMVI01000025.1"/>
</dbReference>
<feature type="compositionally biased region" description="Pro residues" evidence="1">
    <location>
        <begin position="301"/>
        <end position="332"/>
    </location>
</feature>
<evidence type="ECO:0008006" key="6">
    <source>
        <dbReference type="Google" id="ProtNLM"/>
    </source>
</evidence>
<dbReference type="EMBL" id="NMVI01000025">
    <property type="protein sequence ID" value="OYN85259.1"/>
    <property type="molecule type" value="Genomic_DNA"/>
</dbReference>
<sequence>MTHDHIPQTHRRTRHRWLRRCSAVLVAGVTSLSLASAPAAARPEDGFGPLGRVVDTRSGPAEVGQYHLGNRVAYCIDLDAWGPREASGWRVASLRGARKQVGFGDRAGAATLTGEAFTERERAELAYLLDWAGQRELTLIEAIAVDHLIRLRGVGDDEQLQRLRDRYAAAARQFPGLAELVEELQRRVSNLHGPYRIEAGRDTGGRLTVVIRSATGAAVTGVDLTVLVDGQQVKTRATGGTHTVRVPRDADIRVRAEVPATEPQLWIARHHGDLSHRDSTIQRMLVESPREGVELTVAPDEPVPSTPAPTTPQPSNPTPSTPAPSSPRPSMPTTPVGTTAQPSTAPPSSSAPTTFAPTTPVTTSPPGSSPAPTSPRTEASTPTMTATRPATPLPSTGGGATGLVLGVTMVAGTVLWWLRRR</sequence>
<accession>A0A255E117</accession>
<evidence type="ECO:0000256" key="3">
    <source>
        <dbReference type="SAM" id="SignalP"/>
    </source>
</evidence>
<feature type="region of interest" description="Disordered" evidence="1">
    <location>
        <begin position="297"/>
        <end position="401"/>
    </location>
</feature>
<feature type="compositionally biased region" description="Low complexity" evidence="1">
    <location>
        <begin position="374"/>
        <end position="390"/>
    </location>
</feature>
<feature type="chain" id="PRO_5039378156" description="LPXTG cell wall anchor domain-containing protein" evidence="3">
    <location>
        <begin position="42"/>
        <end position="421"/>
    </location>
</feature>
<evidence type="ECO:0000313" key="4">
    <source>
        <dbReference type="EMBL" id="OYN85259.1"/>
    </source>
</evidence>
<dbReference type="AlphaFoldDB" id="A0A255E117"/>
<feature type="transmembrane region" description="Helical" evidence="2">
    <location>
        <begin position="397"/>
        <end position="418"/>
    </location>
</feature>
<keyword evidence="2" id="KW-1133">Transmembrane helix</keyword>
<comment type="caution">
    <text evidence="4">The sequence shown here is derived from an EMBL/GenBank/DDBJ whole genome shotgun (WGS) entry which is preliminary data.</text>
</comment>
<gene>
    <name evidence="4" type="ORF">CGZ92_10655</name>
</gene>
<name>A0A255E117_9ACTN</name>
<reference evidence="4 5" key="1">
    <citation type="submission" date="2017-07" db="EMBL/GenBank/DDBJ databases">
        <title>Draft whole genome sequences of clinical Proprionibacteriaceae strains.</title>
        <authorList>
            <person name="Bernier A.-M."/>
            <person name="Bernard K."/>
            <person name="Domingo M.-C."/>
        </authorList>
    </citation>
    <scope>NUCLEOTIDE SEQUENCE [LARGE SCALE GENOMIC DNA]</scope>
    <source>
        <strain evidence="4 5">NML 160184</strain>
    </source>
</reference>
<organism evidence="4 5">
    <name type="scientific">Parenemella sanctibonifatiensis</name>
    <dbReference type="NCBI Taxonomy" id="2016505"/>
    <lineage>
        <taxon>Bacteria</taxon>
        <taxon>Bacillati</taxon>
        <taxon>Actinomycetota</taxon>
        <taxon>Actinomycetes</taxon>
        <taxon>Propionibacteriales</taxon>
        <taxon>Propionibacteriaceae</taxon>
        <taxon>Parenemella</taxon>
    </lineage>
</organism>
<proteinExistence type="predicted"/>
<evidence type="ECO:0000256" key="1">
    <source>
        <dbReference type="SAM" id="MobiDB-lite"/>
    </source>
</evidence>
<protein>
    <recommendedName>
        <fullName evidence="6">LPXTG cell wall anchor domain-containing protein</fullName>
    </recommendedName>
</protein>
<feature type="signal peptide" evidence="3">
    <location>
        <begin position="1"/>
        <end position="41"/>
    </location>
</feature>
<dbReference type="Proteomes" id="UP000216533">
    <property type="component" value="Unassembled WGS sequence"/>
</dbReference>
<keyword evidence="3" id="KW-0732">Signal</keyword>
<keyword evidence="2" id="KW-0472">Membrane</keyword>
<evidence type="ECO:0000256" key="2">
    <source>
        <dbReference type="SAM" id="Phobius"/>
    </source>
</evidence>
<dbReference type="PANTHER" id="PTHR24216:SF65">
    <property type="entry name" value="PAXILLIN-LIKE PROTEIN 1"/>
    <property type="match status" value="1"/>
</dbReference>
<dbReference type="PANTHER" id="PTHR24216">
    <property type="entry name" value="PAXILLIN-RELATED"/>
    <property type="match status" value="1"/>
</dbReference>